<comment type="similarity">
    <text evidence="1">Belongs to the short-chain fatty acyl-CoA assimilation regulator (ScfR) family.</text>
</comment>
<evidence type="ECO:0000256" key="1">
    <source>
        <dbReference type="ARBA" id="ARBA00007227"/>
    </source>
</evidence>
<proteinExistence type="inferred from homology"/>
<evidence type="ECO:0000313" key="4">
    <source>
        <dbReference type="Proteomes" id="UP000248918"/>
    </source>
</evidence>
<gene>
    <name evidence="3" type="ORF">BX591_10763</name>
</gene>
<dbReference type="AlphaFoldDB" id="A0A329CDU4"/>
<dbReference type="InterPro" id="IPR001387">
    <property type="entry name" value="Cro/C1-type_HTH"/>
</dbReference>
<accession>A0A329CDU4</accession>
<reference evidence="3 4" key="1">
    <citation type="submission" date="2018-06" db="EMBL/GenBank/DDBJ databases">
        <title>Genomic Encyclopedia of Type Strains, Phase III (KMG-III): the genomes of soil and plant-associated and newly described type strains.</title>
        <authorList>
            <person name="Whitman W."/>
        </authorList>
    </citation>
    <scope>NUCLEOTIDE SEQUENCE [LARGE SCALE GENOMIC DNA]</scope>
    <source>
        <strain evidence="3 4">LMG 23644</strain>
    </source>
</reference>
<dbReference type="PANTHER" id="PTHR43236">
    <property type="entry name" value="ANTITOXIN HIGA1"/>
    <property type="match status" value="1"/>
</dbReference>
<dbReference type="PROSITE" id="PS50943">
    <property type="entry name" value="HTH_CROC1"/>
    <property type="match status" value="1"/>
</dbReference>
<dbReference type="RefSeq" id="WP_111932024.1">
    <property type="nucleotide sequence ID" value="NZ_CADFFP010000008.1"/>
</dbReference>
<dbReference type="GO" id="GO:0003677">
    <property type="term" value="F:DNA binding"/>
    <property type="evidence" value="ECO:0007669"/>
    <property type="project" value="InterPro"/>
</dbReference>
<dbReference type="Gene3D" id="1.10.10.2910">
    <property type="match status" value="1"/>
</dbReference>
<dbReference type="CDD" id="cd00093">
    <property type="entry name" value="HTH_XRE"/>
    <property type="match status" value="1"/>
</dbReference>
<name>A0A329CDU4_9BURK</name>
<comment type="caution">
    <text evidence="3">The sequence shown here is derived from an EMBL/GenBank/DDBJ whole genome shotgun (WGS) entry which is preliminary data.</text>
</comment>
<dbReference type="EMBL" id="QLTK01000007">
    <property type="protein sequence ID" value="RAS33146.1"/>
    <property type="molecule type" value="Genomic_DNA"/>
</dbReference>
<dbReference type="Proteomes" id="UP000248918">
    <property type="component" value="Unassembled WGS sequence"/>
</dbReference>
<dbReference type="SUPFAM" id="SSF47413">
    <property type="entry name" value="lambda repressor-like DNA-binding domains"/>
    <property type="match status" value="1"/>
</dbReference>
<sequence length="386" mass="42180">MAIEIKVRPEVLGPRLKGARSLAKLTQEAAAQKLGFARTTVVAIESGKRPVSSDELRAFAELYAVPESELLAAGTPSLDMELKFRAHTNSDDVDGAVAHLLLNKLAAASVELEKMLERPMLQPDLPIVSVSRSGPVDQQAEDAALGVRQRLGIGFGPIPDLIALVELDMGLRVFERGLPSKVSGAFAYDDEIGGFIVVNAIHPASRRRLTLAHELCHALLRRAGVVVHMTDDDFSDREEKFCDAFARAFLMPAMTVRKKAAELRDAAGQFSVRQLLAMAVYFHTSIEAMTRRLESLGLLPRGTFDSLKARGLGTQHLEEVRRELDEPEVAGRFTPRTLLLAAEAFEKGLLSEQQIARKLQLDLGTVREVLEHVAPDGEGEELALAI</sequence>
<dbReference type="OrthoDB" id="9794834at2"/>
<dbReference type="InterPro" id="IPR052345">
    <property type="entry name" value="Rad_response_metalloprotease"/>
</dbReference>
<dbReference type="Gene3D" id="1.10.260.40">
    <property type="entry name" value="lambda repressor-like DNA-binding domains"/>
    <property type="match status" value="1"/>
</dbReference>
<organism evidence="3 4">
    <name type="scientific">Paraburkholderia bryophila</name>
    <dbReference type="NCBI Taxonomy" id="420952"/>
    <lineage>
        <taxon>Bacteria</taxon>
        <taxon>Pseudomonadati</taxon>
        <taxon>Pseudomonadota</taxon>
        <taxon>Betaproteobacteria</taxon>
        <taxon>Burkholderiales</taxon>
        <taxon>Burkholderiaceae</taxon>
        <taxon>Paraburkholderia</taxon>
    </lineage>
</organism>
<dbReference type="PANTHER" id="PTHR43236:SF1">
    <property type="entry name" value="BLL7220 PROTEIN"/>
    <property type="match status" value="1"/>
</dbReference>
<dbReference type="Pfam" id="PF06114">
    <property type="entry name" value="Peptidase_M78"/>
    <property type="match status" value="1"/>
</dbReference>
<dbReference type="SMART" id="SM00530">
    <property type="entry name" value="HTH_XRE"/>
    <property type="match status" value="1"/>
</dbReference>
<evidence type="ECO:0000259" key="2">
    <source>
        <dbReference type="PROSITE" id="PS50943"/>
    </source>
</evidence>
<feature type="domain" description="HTH cro/C1-type" evidence="2">
    <location>
        <begin position="16"/>
        <end position="70"/>
    </location>
</feature>
<protein>
    <submittedName>
        <fullName evidence="3">Zn-dependent peptidase ImmA (M78 family)</fullName>
    </submittedName>
</protein>
<evidence type="ECO:0000313" key="3">
    <source>
        <dbReference type="EMBL" id="RAS33146.1"/>
    </source>
</evidence>
<dbReference type="Pfam" id="PF13560">
    <property type="entry name" value="HTH_31"/>
    <property type="match status" value="1"/>
</dbReference>
<dbReference type="InterPro" id="IPR010982">
    <property type="entry name" value="Lambda_DNA-bd_dom_sf"/>
</dbReference>
<dbReference type="InterPro" id="IPR010359">
    <property type="entry name" value="IrrE_HExxH"/>
</dbReference>